<dbReference type="EMBL" id="BARV01040907">
    <property type="protein sequence ID" value="GAI46958.1"/>
    <property type="molecule type" value="Genomic_DNA"/>
</dbReference>
<dbReference type="AlphaFoldDB" id="X1NTP2"/>
<accession>X1NTP2</accession>
<gene>
    <name evidence="1" type="ORF">S06H3_62159</name>
</gene>
<comment type="caution">
    <text evidence="1">The sequence shown here is derived from an EMBL/GenBank/DDBJ whole genome shotgun (WGS) entry which is preliminary data.</text>
</comment>
<dbReference type="InterPro" id="IPR013783">
    <property type="entry name" value="Ig-like_fold"/>
</dbReference>
<sequence>MGTVPAIQDSIYNFVSPTLVDSNASGINYSVFIITAHTQNPELYYISDPDSGYSVDNIPPETPYDLAGEDIGGDVLLTWQIQLSYPDFSYFAVYRDTTSGFTPGDVNRIGTSEVSTYTDSSLAVGTYYYVVSAFDVNG</sequence>
<dbReference type="Gene3D" id="2.60.40.10">
    <property type="entry name" value="Immunoglobulins"/>
    <property type="match status" value="1"/>
</dbReference>
<evidence type="ECO:0000313" key="1">
    <source>
        <dbReference type="EMBL" id="GAI46958.1"/>
    </source>
</evidence>
<name>X1NTP2_9ZZZZ</name>
<organism evidence="1">
    <name type="scientific">marine sediment metagenome</name>
    <dbReference type="NCBI Taxonomy" id="412755"/>
    <lineage>
        <taxon>unclassified sequences</taxon>
        <taxon>metagenomes</taxon>
        <taxon>ecological metagenomes</taxon>
    </lineage>
</organism>
<reference evidence="1" key="1">
    <citation type="journal article" date="2014" name="Front. Microbiol.">
        <title>High frequency of phylogenetically diverse reductive dehalogenase-homologous genes in deep subseafloor sedimentary metagenomes.</title>
        <authorList>
            <person name="Kawai M."/>
            <person name="Futagami T."/>
            <person name="Toyoda A."/>
            <person name="Takaki Y."/>
            <person name="Nishi S."/>
            <person name="Hori S."/>
            <person name="Arai W."/>
            <person name="Tsubouchi T."/>
            <person name="Morono Y."/>
            <person name="Uchiyama I."/>
            <person name="Ito T."/>
            <person name="Fujiyama A."/>
            <person name="Inagaki F."/>
            <person name="Takami H."/>
        </authorList>
    </citation>
    <scope>NUCLEOTIDE SEQUENCE</scope>
    <source>
        <strain evidence="1">Expedition CK06-06</strain>
    </source>
</reference>
<feature type="non-terminal residue" evidence="1">
    <location>
        <position position="138"/>
    </location>
</feature>
<dbReference type="SUPFAM" id="SSF49265">
    <property type="entry name" value="Fibronectin type III"/>
    <property type="match status" value="1"/>
</dbReference>
<protein>
    <recommendedName>
        <fullName evidence="2">Fibronectin type-III domain-containing protein</fullName>
    </recommendedName>
</protein>
<proteinExistence type="predicted"/>
<dbReference type="InterPro" id="IPR036116">
    <property type="entry name" value="FN3_sf"/>
</dbReference>
<evidence type="ECO:0008006" key="2">
    <source>
        <dbReference type="Google" id="ProtNLM"/>
    </source>
</evidence>